<name>A0ABV4TW59_9GAMM</name>
<evidence type="ECO:0000256" key="1">
    <source>
        <dbReference type="SAM" id="MobiDB-lite"/>
    </source>
</evidence>
<accession>A0ABV4TW59</accession>
<dbReference type="EMBL" id="JBGUAW010000007">
    <property type="protein sequence ID" value="MFA9461359.1"/>
    <property type="molecule type" value="Genomic_DNA"/>
</dbReference>
<evidence type="ECO:0000313" key="2">
    <source>
        <dbReference type="EMBL" id="MFA9461359.1"/>
    </source>
</evidence>
<sequence>MESPVAVEETAASWWGRFQLALGEWGHWAVGPLDLWLRRLPSEWTLVDLPGSGAEDRPAAVSVPAPSGPGVPEEQRLRYVVGKTAETVVLTPYLADRSVVARPDSPLFILAGAEVCLYVSSPLWVRLETGEERRLLREMPVSRPSDTWFGPTTREGELAYAARTQARLDPDGLPPTPHWAITRVRLRNETRTPMPMERLNLPVPNLTLYEGGDGRLWTENVTLTLGPDSDSAAVVMEKAKPAEARRAKPLHEPRSRPERNRLVRALSSLIG</sequence>
<evidence type="ECO:0000313" key="3">
    <source>
        <dbReference type="Proteomes" id="UP001575181"/>
    </source>
</evidence>
<reference evidence="2 3" key="1">
    <citation type="submission" date="2024-08" db="EMBL/GenBank/DDBJ databases">
        <title>Whole-genome sequencing of halo(alkali)philic microorganisms from hypersaline lakes.</title>
        <authorList>
            <person name="Sorokin D.Y."/>
            <person name="Merkel A.Y."/>
            <person name="Messina E."/>
            <person name="Yakimov M."/>
        </authorList>
    </citation>
    <scope>NUCLEOTIDE SEQUENCE [LARGE SCALE GENOMIC DNA]</scope>
    <source>
        <strain evidence="2 3">Cl-TMA</strain>
    </source>
</reference>
<feature type="region of interest" description="Disordered" evidence="1">
    <location>
        <begin position="240"/>
        <end position="259"/>
    </location>
</feature>
<protein>
    <recommendedName>
        <fullName evidence="4">DUF432 domain-containing protein</fullName>
    </recommendedName>
</protein>
<proteinExistence type="predicted"/>
<comment type="caution">
    <text evidence="2">The sequence shown here is derived from an EMBL/GenBank/DDBJ whole genome shotgun (WGS) entry which is preliminary data.</text>
</comment>
<organism evidence="2 3">
    <name type="scientific">Thiohalorhabdus methylotrophus</name>
    <dbReference type="NCBI Taxonomy" id="3242694"/>
    <lineage>
        <taxon>Bacteria</taxon>
        <taxon>Pseudomonadati</taxon>
        <taxon>Pseudomonadota</taxon>
        <taxon>Gammaproteobacteria</taxon>
        <taxon>Thiohalorhabdales</taxon>
        <taxon>Thiohalorhabdaceae</taxon>
        <taxon>Thiohalorhabdus</taxon>
    </lineage>
</organism>
<evidence type="ECO:0008006" key="4">
    <source>
        <dbReference type="Google" id="ProtNLM"/>
    </source>
</evidence>
<dbReference type="RefSeq" id="WP_373656149.1">
    <property type="nucleotide sequence ID" value="NZ_JBGUAW010000007.1"/>
</dbReference>
<keyword evidence="3" id="KW-1185">Reference proteome</keyword>
<gene>
    <name evidence="2" type="ORF">ACERLL_11025</name>
</gene>
<dbReference type="Proteomes" id="UP001575181">
    <property type="component" value="Unassembled WGS sequence"/>
</dbReference>